<feature type="region of interest" description="Disordered" evidence="1">
    <location>
        <begin position="115"/>
        <end position="134"/>
    </location>
</feature>
<reference evidence="2 3" key="1">
    <citation type="journal article" date="2019" name="Commun. Biol.">
        <title>The bagworm genome reveals a unique fibroin gene that provides high tensile strength.</title>
        <authorList>
            <person name="Kono N."/>
            <person name="Nakamura H."/>
            <person name="Ohtoshi R."/>
            <person name="Tomita M."/>
            <person name="Numata K."/>
            <person name="Arakawa K."/>
        </authorList>
    </citation>
    <scope>NUCLEOTIDE SEQUENCE [LARGE SCALE GENOMIC DNA]</scope>
</reference>
<name>A0A4C1VZD4_EUMVA</name>
<evidence type="ECO:0000256" key="1">
    <source>
        <dbReference type="SAM" id="MobiDB-lite"/>
    </source>
</evidence>
<evidence type="ECO:0000313" key="2">
    <source>
        <dbReference type="EMBL" id="GBP43185.1"/>
    </source>
</evidence>
<keyword evidence="3" id="KW-1185">Reference proteome</keyword>
<dbReference type="EMBL" id="BGZK01000431">
    <property type="protein sequence ID" value="GBP43185.1"/>
    <property type="molecule type" value="Genomic_DNA"/>
</dbReference>
<accession>A0A4C1VZD4</accession>
<proteinExistence type="predicted"/>
<comment type="caution">
    <text evidence="2">The sequence shown here is derived from an EMBL/GenBank/DDBJ whole genome shotgun (WGS) entry which is preliminary data.</text>
</comment>
<organism evidence="2 3">
    <name type="scientific">Eumeta variegata</name>
    <name type="common">Bagworm moth</name>
    <name type="synonym">Eumeta japonica</name>
    <dbReference type="NCBI Taxonomy" id="151549"/>
    <lineage>
        <taxon>Eukaryota</taxon>
        <taxon>Metazoa</taxon>
        <taxon>Ecdysozoa</taxon>
        <taxon>Arthropoda</taxon>
        <taxon>Hexapoda</taxon>
        <taxon>Insecta</taxon>
        <taxon>Pterygota</taxon>
        <taxon>Neoptera</taxon>
        <taxon>Endopterygota</taxon>
        <taxon>Lepidoptera</taxon>
        <taxon>Glossata</taxon>
        <taxon>Ditrysia</taxon>
        <taxon>Tineoidea</taxon>
        <taxon>Psychidae</taxon>
        <taxon>Oiketicinae</taxon>
        <taxon>Eumeta</taxon>
    </lineage>
</organism>
<protein>
    <submittedName>
        <fullName evidence="2">Uncharacterized protein</fullName>
    </submittedName>
</protein>
<evidence type="ECO:0000313" key="3">
    <source>
        <dbReference type="Proteomes" id="UP000299102"/>
    </source>
</evidence>
<gene>
    <name evidence="2" type="ORF">EVAR_26861_1</name>
</gene>
<dbReference type="AlphaFoldDB" id="A0A4C1VZD4"/>
<dbReference type="Proteomes" id="UP000299102">
    <property type="component" value="Unassembled WGS sequence"/>
</dbReference>
<sequence>MPTVFRGPRQNENSGLCPAYLYGKDGTARHARFILEWLWRVLHKEFEGAKKKNREHPQSRRLDVPANLTKRDVTRLKQTQGPQLCTIAAVLREIPGPLIEPAESNTVPVEIDKLSAPSSSRQMAGRSACGGGIIHRRPRDVHERAREPFSVHSYSGAARAPRPRLSANSGSRECADRVLRNANYFRGQGYRLEYCDFVTEEDDSEPAIDRVLDVAIGCWQNASAILSNLSLGQQPFLISSSFDLTTNTSMKFPDKRSFDCIC</sequence>